<gene>
    <name evidence="1" type="ORF">INT45_010750</name>
</gene>
<comment type="caution">
    <text evidence="1">The sequence shown here is derived from an EMBL/GenBank/DDBJ whole genome shotgun (WGS) entry which is preliminary data.</text>
</comment>
<sequence length="156" mass="17053">MSFGASPELANTVMAGYRLRLVLSIDMVVYTKVIMNCGHIAFQPTLTNTSNSNKLLSPSNLQMSVIQPLPSYPVHQDSTTQHGSFLTNSNISLLLLSSLSIIKQSIVPPLVSWNTNHPTSLPDATHRIYYPSVTRSTITATGSLPYAQENIADIQH</sequence>
<evidence type="ECO:0000313" key="1">
    <source>
        <dbReference type="EMBL" id="KAG2220364.1"/>
    </source>
</evidence>
<accession>A0A8H7RYU0</accession>
<protein>
    <submittedName>
        <fullName evidence="1">Uncharacterized protein</fullName>
    </submittedName>
</protein>
<reference evidence="1 2" key="1">
    <citation type="submission" date="2020-12" db="EMBL/GenBank/DDBJ databases">
        <title>Metabolic potential, ecology and presence of endohyphal bacteria is reflected in genomic diversity of Mucoromycotina.</title>
        <authorList>
            <person name="Muszewska A."/>
            <person name="Okrasinska A."/>
            <person name="Steczkiewicz K."/>
            <person name="Drgas O."/>
            <person name="Orlowska M."/>
            <person name="Perlinska-Lenart U."/>
            <person name="Aleksandrzak-Piekarczyk T."/>
            <person name="Szatraj K."/>
            <person name="Zielenkiewicz U."/>
            <person name="Pilsyk S."/>
            <person name="Malc E."/>
            <person name="Mieczkowski P."/>
            <person name="Kruszewska J.S."/>
            <person name="Biernat P."/>
            <person name="Pawlowska J."/>
        </authorList>
    </citation>
    <scope>NUCLEOTIDE SEQUENCE [LARGE SCALE GENOMIC DNA]</scope>
    <source>
        <strain evidence="1 2">CBS 142.35</strain>
    </source>
</reference>
<evidence type="ECO:0000313" key="2">
    <source>
        <dbReference type="Proteomes" id="UP000646827"/>
    </source>
</evidence>
<dbReference type="EMBL" id="JAEPRB010000143">
    <property type="protein sequence ID" value="KAG2220364.1"/>
    <property type="molecule type" value="Genomic_DNA"/>
</dbReference>
<name>A0A8H7RYU0_9FUNG</name>
<keyword evidence="2" id="KW-1185">Reference proteome</keyword>
<proteinExistence type="predicted"/>
<organism evidence="1 2">
    <name type="scientific">Circinella minor</name>
    <dbReference type="NCBI Taxonomy" id="1195481"/>
    <lineage>
        <taxon>Eukaryota</taxon>
        <taxon>Fungi</taxon>
        <taxon>Fungi incertae sedis</taxon>
        <taxon>Mucoromycota</taxon>
        <taxon>Mucoromycotina</taxon>
        <taxon>Mucoromycetes</taxon>
        <taxon>Mucorales</taxon>
        <taxon>Lichtheimiaceae</taxon>
        <taxon>Circinella</taxon>
    </lineage>
</organism>
<dbReference type="AlphaFoldDB" id="A0A8H7RYU0"/>
<dbReference type="Proteomes" id="UP000646827">
    <property type="component" value="Unassembled WGS sequence"/>
</dbReference>